<sequence length="33" mass="3948">MIEKAYKDSERSGKMYERYVKFAENMLEEEGDA</sequence>
<reference evidence="1" key="1">
    <citation type="submission" date="2023-07" db="EMBL/GenBank/DDBJ databases">
        <title>Genomic Encyclopedia of Type Strains, Phase IV (KMG-IV): sequencing the most valuable type-strain genomes for metagenomic binning, comparative biology and taxonomic classification.</title>
        <authorList>
            <person name="Goeker M."/>
        </authorList>
    </citation>
    <scope>NUCLEOTIDE SEQUENCE</scope>
    <source>
        <strain evidence="1">DSM 19659</strain>
    </source>
</reference>
<dbReference type="AlphaFoldDB" id="A0AAE3VCC1"/>
<name>A0AAE3VCC1_9FIRM</name>
<dbReference type="Proteomes" id="UP001241537">
    <property type="component" value="Unassembled WGS sequence"/>
</dbReference>
<gene>
    <name evidence="1" type="ORF">J2S20_002386</name>
</gene>
<keyword evidence="2" id="KW-1185">Reference proteome</keyword>
<comment type="caution">
    <text evidence="1">The sequence shown here is derived from an EMBL/GenBank/DDBJ whole genome shotgun (WGS) entry which is preliminary data.</text>
</comment>
<evidence type="ECO:0000313" key="2">
    <source>
        <dbReference type="Proteomes" id="UP001241537"/>
    </source>
</evidence>
<organism evidence="1 2">
    <name type="scientific">Moryella indoligenes</name>
    <dbReference type="NCBI Taxonomy" id="371674"/>
    <lineage>
        <taxon>Bacteria</taxon>
        <taxon>Bacillati</taxon>
        <taxon>Bacillota</taxon>
        <taxon>Clostridia</taxon>
        <taxon>Lachnospirales</taxon>
        <taxon>Lachnospiraceae</taxon>
        <taxon>Moryella</taxon>
    </lineage>
</organism>
<proteinExistence type="predicted"/>
<dbReference type="EMBL" id="JAUSTO010000029">
    <property type="protein sequence ID" value="MDQ0153664.1"/>
    <property type="molecule type" value="Genomic_DNA"/>
</dbReference>
<accession>A0AAE3VCC1</accession>
<protein>
    <submittedName>
        <fullName evidence="1">Uncharacterized protein</fullName>
    </submittedName>
</protein>
<evidence type="ECO:0000313" key="1">
    <source>
        <dbReference type="EMBL" id="MDQ0153664.1"/>
    </source>
</evidence>